<dbReference type="InterPro" id="IPR011942">
    <property type="entry name" value="PHA_depoly_arom"/>
</dbReference>
<proteinExistence type="predicted"/>
<organism evidence="3 4">
    <name type="scientific">Pseudomonas putida (strain DOT-T1E)</name>
    <dbReference type="NCBI Taxonomy" id="1196325"/>
    <lineage>
        <taxon>Bacteria</taxon>
        <taxon>Pseudomonadati</taxon>
        <taxon>Pseudomonadota</taxon>
        <taxon>Gammaproteobacteria</taxon>
        <taxon>Pseudomonadales</taxon>
        <taxon>Pseudomonadaceae</taxon>
        <taxon>Pseudomonas</taxon>
    </lineage>
</organism>
<dbReference type="Pfam" id="PF00561">
    <property type="entry name" value="Abhydrolase_1"/>
    <property type="match status" value="1"/>
</dbReference>
<dbReference type="GO" id="GO:0046464">
    <property type="term" value="P:acylglycerol catabolic process"/>
    <property type="evidence" value="ECO:0007669"/>
    <property type="project" value="TreeGrafter"/>
</dbReference>
<protein>
    <submittedName>
        <fullName evidence="3">Poly</fullName>
    </submittedName>
</protein>
<dbReference type="PANTHER" id="PTHR43798">
    <property type="entry name" value="MONOACYLGLYCEROL LIPASE"/>
    <property type="match status" value="1"/>
</dbReference>
<evidence type="ECO:0000256" key="1">
    <source>
        <dbReference type="SAM" id="MobiDB-lite"/>
    </source>
</evidence>
<dbReference type="NCBIfam" id="TIGR02240">
    <property type="entry name" value="PHA_depoly_arom"/>
    <property type="match status" value="1"/>
</dbReference>
<evidence type="ECO:0000313" key="3">
    <source>
        <dbReference type="EMBL" id="AFO51480.1"/>
    </source>
</evidence>
<dbReference type="GO" id="GO:0016020">
    <property type="term" value="C:membrane"/>
    <property type="evidence" value="ECO:0007669"/>
    <property type="project" value="TreeGrafter"/>
</dbReference>
<dbReference type="HOGENOM" id="CLU_020336_50_3_6"/>
<dbReference type="InterPro" id="IPR029058">
    <property type="entry name" value="AB_hydrolase_fold"/>
</dbReference>
<dbReference type="Proteomes" id="UP000006503">
    <property type="component" value="Chromosome"/>
</dbReference>
<evidence type="ECO:0000313" key="4">
    <source>
        <dbReference type="Proteomes" id="UP000006503"/>
    </source>
</evidence>
<dbReference type="GO" id="GO:0047372">
    <property type="term" value="F:monoacylglycerol lipase activity"/>
    <property type="evidence" value="ECO:0007669"/>
    <property type="project" value="TreeGrafter"/>
</dbReference>
<dbReference type="EMBL" id="CP003734">
    <property type="protein sequence ID" value="AFO51480.1"/>
    <property type="molecule type" value="Genomic_DNA"/>
</dbReference>
<feature type="compositionally biased region" description="Low complexity" evidence="1">
    <location>
        <begin position="345"/>
        <end position="354"/>
    </location>
</feature>
<dbReference type="InterPro" id="IPR000073">
    <property type="entry name" value="AB_hydrolase_1"/>
</dbReference>
<dbReference type="PATRIC" id="fig|1196325.3.peg.5621"/>
<dbReference type="PRINTS" id="PR00111">
    <property type="entry name" value="ABHYDROLASE"/>
</dbReference>
<evidence type="ECO:0000259" key="2">
    <source>
        <dbReference type="Pfam" id="PF00561"/>
    </source>
</evidence>
<gene>
    <name evidence="3" type="primary">phaB</name>
    <name evidence="3" type="ordered locus">T1E_5659</name>
</gene>
<name>I7B8G3_PSEPT</name>
<dbReference type="Gene3D" id="3.40.50.1820">
    <property type="entry name" value="alpha/beta hydrolase"/>
    <property type="match status" value="1"/>
</dbReference>
<dbReference type="PANTHER" id="PTHR43798:SF5">
    <property type="entry name" value="MONOACYLGLYCEROL LIPASE ABHD6"/>
    <property type="match status" value="1"/>
</dbReference>
<dbReference type="SUPFAM" id="SSF53474">
    <property type="entry name" value="alpha/beta-Hydrolases"/>
    <property type="match status" value="1"/>
</dbReference>
<feature type="region of interest" description="Disordered" evidence="1">
    <location>
        <begin position="301"/>
        <end position="354"/>
    </location>
</feature>
<accession>I7B8G3</accession>
<dbReference type="KEGG" id="ppx:T1E_5659"/>
<sequence length="375" mass="41525">MPQPYIFRTVELDHQSIRTAVRPGKPHLTPLLIFNGIGANLELVFPFIDALDPDLEVIAFDVPGVGGSSTPRHPYRFPGLAKLTARMLDYLDYGQVNVIGVSWGGALAQQFAHDYPERCKKLVLAATAAGAVMVPGKPKVLWMMASPRRYVQPSHVIRIAPMIYGGGFRRDPDLAMHHAAKVRSGGKLGYYWQLFAGLGWTSIHWLHKIQQPTLVLAGDDDPLIPLINMRLLAWRIPNAQLHIIDDGHLFLITRAEAVAPIIMKFLQEERQRAVMHPRPASGGVKQLRLTGEMDQTRECCHERQTGQRIDNAPRHPHERAERHPRPARPRPAFHAAQRRPPRSAPPAAYRASSAGAWRAVGAGDAGGHALPAKPA</sequence>
<dbReference type="AlphaFoldDB" id="I7B8G3"/>
<feature type="domain" description="AB hydrolase-1" evidence="2">
    <location>
        <begin position="30"/>
        <end position="254"/>
    </location>
</feature>
<reference evidence="4" key="1">
    <citation type="journal article" date="2013" name="Microb. Biotechnol.">
        <title>Metabolic potential of the organic-solvent tolerant Pseudomonas putida DOT-T1E deduced from its annotated genome.</title>
        <authorList>
            <person name="Udaondo Z."/>
            <person name="Molina L."/>
            <person name="Daniels C."/>
            <person name="Gomez M.J."/>
            <person name="Molina-Henares M.A."/>
            <person name="Matilla M.A."/>
            <person name="Roca A."/>
            <person name="Fernandez M."/>
            <person name="Duque E."/>
            <person name="Segura A."/>
            <person name="Ramos J.L."/>
        </authorList>
    </citation>
    <scope>NUCLEOTIDE SEQUENCE [LARGE SCALE GENOMIC DNA]</scope>
    <source>
        <strain evidence="4">DOT-T1E</strain>
    </source>
</reference>
<feature type="compositionally biased region" description="Basic and acidic residues" evidence="1">
    <location>
        <begin position="301"/>
        <end position="324"/>
    </location>
</feature>
<dbReference type="InterPro" id="IPR050266">
    <property type="entry name" value="AB_hydrolase_sf"/>
</dbReference>